<reference evidence="2 3" key="1">
    <citation type="submission" date="2015-09" db="EMBL/GenBank/DDBJ databases">
        <title>Draft genome of the scarab beetle Oryctes borbonicus.</title>
        <authorList>
            <person name="Meyer J.M."/>
            <person name="Markov G.V."/>
            <person name="Baskaran P."/>
            <person name="Herrmann M."/>
            <person name="Sommer R.J."/>
            <person name="Roedelsperger C."/>
        </authorList>
    </citation>
    <scope>NUCLEOTIDE SEQUENCE [LARGE SCALE GENOMIC DNA]</scope>
    <source>
        <strain evidence="2">OB123</strain>
        <tissue evidence="2">Whole animal</tissue>
    </source>
</reference>
<sequence length="112" mass="12772">MCDISCVRSFLVVVLVTRTLVNSQIDVPIYDDRITVDRIQDVNGNSDRGVPYNVDIERDRQQIDETNQRIFRGNIEQLLQNLDVGSSQQCTNNVGAQWNFETNVNQVTQLDA</sequence>
<evidence type="ECO:0000256" key="1">
    <source>
        <dbReference type="SAM" id="SignalP"/>
    </source>
</evidence>
<dbReference type="EMBL" id="LJIG01009046">
    <property type="protein sequence ID" value="KRT83864.1"/>
    <property type="molecule type" value="Genomic_DNA"/>
</dbReference>
<feature type="signal peptide" evidence="1">
    <location>
        <begin position="1"/>
        <end position="23"/>
    </location>
</feature>
<feature type="chain" id="PRO_5006668458" evidence="1">
    <location>
        <begin position="24"/>
        <end position="112"/>
    </location>
</feature>
<name>A0A0T6B927_9SCAR</name>
<keyword evidence="3" id="KW-1185">Reference proteome</keyword>
<proteinExistence type="predicted"/>
<protein>
    <submittedName>
        <fullName evidence="2">Uncharacterized protein</fullName>
    </submittedName>
</protein>
<dbReference type="AlphaFoldDB" id="A0A0T6B927"/>
<evidence type="ECO:0000313" key="2">
    <source>
        <dbReference type="EMBL" id="KRT83864.1"/>
    </source>
</evidence>
<comment type="caution">
    <text evidence="2">The sequence shown here is derived from an EMBL/GenBank/DDBJ whole genome shotgun (WGS) entry which is preliminary data.</text>
</comment>
<dbReference type="Proteomes" id="UP000051574">
    <property type="component" value="Unassembled WGS sequence"/>
</dbReference>
<gene>
    <name evidence="2" type="ORF">AMK59_4485</name>
</gene>
<dbReference type="OrthoDB" id="10029630at2759"/>
<keyword evidence="1" id="KW-0732">Signal</keyword>
<evidence type="ECO:0000313" key="3">
    <source>
        <dbReference type="Proteomes" id="UP000051574"/>
    </source>
</evidence>
<accession>A0A0T6B927</accession>
<organism evidence="2 3">
    <name type="scientific">Oryctes borbonicus</name>
    <dbReference type="NCBI Taxonomy" id="1629725"/>
    <lineage>
        <taxon>Eukaryota</taxon>
        <taxon>Metazoa</taxon>
        <taxon>Ecdysozoa</taxon>
        <taxon>Arthropoda</taxon>
        <taxon>Hexapoda</taxon>
        <taxon>Insecta</taxon>
        <taxon>Pterygota</taxon>
        <taxon>Neoptera</taxon>
        <taxon>Endopterygota</taxon>
        <taxon>Coleoptera</taxon>
        <taxon>Polyphaga</taxon>
        <taxon>Scarabaeiformia</taxon>
        <taxon>Scarabaeidae</taxon>
        <taxon>Dynastinae</taxon>
        <taxon>Oryctes</taxon>
    </lineage>
</organism>